<dbReference type="InterPro" id="IPR038586">
    <property type="entry name" value="Tctex-1-like_sf"/>
</dbReference>
<dbReference type="STRING" id="1460663.A0A177CLE5"/>
<protein>
    <submittedName>
        <fullName evidence="1">Tctex-1</fullName>
    </submittedName>
</protein>
<dbReference type="GO" id="GO:0005737">
    <property type="term" value="C:cytoplasm"/>
    <property type="evidence" value="ECO:0007669"/>
    <property type="project" value="TreeGrafter"/>
</dbReference>
<dbReference type="Pfam" id="PF03645">
    <property type="entry name" value="Tctex-1"/>
    <property type="match status" value="1"/>
</dbReference>
<proteinExistence type="predicted"/>
<dbReference type="InParanoid" id="A0A177CLE5"/>
<dbReference type="OrthoDB" id="10059120at2759"/>
<dbReference type="RefSeq" id="XP_018038045.1">
    <property type="nucleotide sequence ID" value="XM_018178340.1"/>
</dbReference>
<evidence type="ECO:0000313" key="2">
    <source>
        <dbReference type="Proteomes" id="UP000077069"/>
    </source>
</evidence>
<sequence length="132" mass="14239">MASPLPTDELTEIVRTTVESALASAEKYEHDKVADWNTAIINNLLKTLIEKTTPASQDTSKPAQPAYKYIAHSTIIQHPGAPSDGGAAGRRGMHSAVGAFWNTEKDGTLSYKWDGAEKKGMDVVVSVNWIGI</sequence>
<accession>A0A177CLE5</accession>
<reference evidence="1 2" key="1">
    <citation type="submission" date="2016-05" db="EMBL/GenBank/DDBJ databases">
        <title>Comparative analysis of secretome profiles of manganese(II)-oxidizing ascomycete fungi.</title>
        <authorList>
            <consortium name="DOE Joint Genome Institute"/>
            <person name="Zeiner C.A."/>
            <person name="Purvine S.O."/>
            <person name="Zink E.M."/>
            <person name="Wu S."/>
            <person name="Pasa-Tolic L."/>
            <person name="Chaput D.L."/>
            <person name="Haridas S."/>
            <person name="Grigoriev I.V."/>
            <person name="Santelli C.M."/>
            <person name="Hansel C.M."/>
        </authorList>
    </citation>
    <scope>NUCLEOTIDE SEQUENCE [LARGE SCALE GENOMIC DNA]</scope>
    <source>
        <strain evidence="1 2">AP3s5-JAC2a</strain>
    </source>
</reference>
<evidence type="ECO:0000313" key="1">
    <source>
        <dbReference type="EMBL" id="OAG07680.1"/>
    </source>
</evidence>
<dbReference type="PANTHER" id="PTHR21255">
    <property type="entry name" value="T-COMPLEX-ASSOCIATED-TESTIS-EXPRESSED 1/ DYNEIN LIGHT CHAIN"/>
    <property type="match status" value="1"/>
</dbReference>
<name>A0A177CLE5_9PLEO</name>
<dbReference type="GO" id="GO:0005868">
    <property type="term" value="C:cytoplasmic dynein complex"/>
    <property type="evidence" value="ECO:0007669"/>
    <property type="project" value="TreeGrafter"/>
</dbReference>
<dbReference type="InterPro" id="IPR005334">
    <property type="entry name" value="Tctex-1-like"/>
</dbReference>
<dbReference type="AlphaFoldDB" id="A0A177CLE5"/>
<dbReference type="GO" id="GO:0007018">
    <property type="term" value="P:microtubule-based movement"/>
    <property type="evidence" value="ECO:0007669"/>
    <property type="project" value="TreeGrafter"/>
</dbReference>
<gene>
    <name evidence="1" type="ORF">CC84DRAFT_1163795</name>
</gene>
<dbReference type="EMBL" id="KV441551">
    <property type="protein sequence ID" value="OAG07680.1"/>
    <property type="molecule type" value="Genomic_DNA"/>
</dbReference>
<dbReference type="Gene3D" id="3.30.1140.40">
    <property type="entry name" value="Tctex-1"/>
    <property type="match status" value="1"/>
</dbReference>
<dbReference type="GeneID" id="28761826"/>
<dbReference type="CDD" id="cd21456">
    <property type="entry name" value="DLC-like_SpDlc1-like"/>
    <property type="match status" value="1"/>
</dbReference>
<dbReference type="GO" id="GO:0045505">
    <property type="term" value="F:dynein intermediate chain binding"/>
    <property type="evidence" value="ECO:0007669"/>
    <property type="project" value="TreeGrafter"/>
</dbReference>
<organism evidence="1 2">
    <name type="scientific">Paraphaeosphaeria sporulosa</name>
    <dbReference type="NCBI Taxonomy" id="1460663"/>
    <lineage>
        <taxon>Eukaryota</taxon>
        <taxon>Fungi</taxon>
        <taxon>Dikarya</taxon>
        <taxon>Ascomycota</taxon>
        <taxon>Pezizomycotina</taxon>
        <taxon>Dothideomycetes</taxon>
        <taxon>Pleosporomycetidae</taxon>
        <taxon>Pleosporales</taxon>
        <taxon>Massarineae</taxon>
        <taxon>Didymosphaeriaceae</taxon>
        <taxon>Paraphaeosphaeria</taxon>
    </lineage>
</organism>
<dbReference type="Proteomes" id="UP000077069">
    <property type="component" value="Unassembled WGS sequence"/>
</dbReference>
<keyword evidence="2" id="KW-1185">Reference proteome</keyword>
<dbReference type="PANTHER" id="PTHR21255:SF4">
    <property type="entry name" value="DYNEIN LIGHT CHAIN TCTEX-TYPE"/>
    <property type="match status" value="1"/>
</dbReference>